<evidence type="ECO:0000256" key="3">
    <source>
        <dbReference type="ARBA" id="ARBA00022692"/>
    </source>
</evidence>
<accession>A0ABQ9NC77</accession>
<evidence type="ECO:0000256" key="1">
    <source>
        <dbReference type="ARBA" id="ARBA00004167"/>
    </source>
</evidence>
<keyword evidence="4 7" id="KW-0479">Metal-binding</keyword>
<dbReference type="Pfam" id="PF00067">
    <property type="entry name" value="p450"/>
    <property type="match status" value="1"/>
</dbReference>
<evidence type="ECO:0000313" key="10">
    <source>
        <dbReference type="Proteomes" id="UP001174677"/>
    </source>
</evidence>
<dbReference type="InterPro" id="IPR017972">
    <property type="entry name" value="Cyt_P450_CS"/>
</dbReference>
<organism evidence="9 10">
    <name type="scientific">Hevea brasiliensis</name>
    <name type="common">Para rubber tree</name>
    <name type="synonym">Siphonia brasiliensis</name>
    <dbReference type="NCBI Taxonomy" id="3981"/>
    <lineage>
        <taxon>Eukaryota</taxon>
        <taxon>Viridiplantae</taxon>
        <taxon>Streptophyta</taxon>
        <taxon>Embryophyta</taxon>
        <taxon>Tracheophyta</taxon>
        <taxon>Spermatophyta</taxon>
        <taxon>Magnoliopsida</taxon>
        <taxon>eudicotyledons</taxon>
        <taxon>Gunneridae</taxon>
        <taxon>Pentapetalae</taxon>
        <taxon>rosids</taxon>
        <taxon>fabids</taxon>
        <taxon>Malpighiales</taxon>
        <taxon>Euphorbiaceae</taxon>
        <taxon>Crotonoideae</taxon>
        <taxon>Micrandreae</taxon>
        <taxon>Hevea</taxon>
    </lineage>
</organism>
<evidence type="ECO:0000256" key="4">
    <source>
        <dbReference type="ARBA" id="ARBA00022723"/>
    </source>
</evidence>
<dbReference type="PANTHER" id="PTHR24286:SF305">
    <property type="entry name" value="CYTOCHROME P450 708A2"/>
    <property type="match status" value="1"/>
</dbReference>
<dbReference type="CDD" id="cd11043">
    <property type="entry name" value="CYP90-like"/>
    <property type="match status" value="1"/>
</dbReference>
<keyword evidence="6 7" id="KW-0408">Iron</keyword>
<evidence type="ECO:0000256" key="8">
    <source>
        <dbReference type="SAM" id="Phobius"/>
    </source>
</evidence>
<dbReference type="InterPro" id="IPR036396">
    <property type="entry name" value="Cyt_P450_sf"/>
</dbReference>
<keyword evidence="10" id="KW-1185">Reference proteome</keyword>
<keyword evidence="3 8" id="KW-0812">Transmembrane</keyword>
<name>A0ABQ9NC77_HEVBR</name>
<keyword evidence="8" id="KW-0472">Membrane</keyword>
<sequence length="476" mass="54702">MLTIGLVLVALLVIYVTYWVNKWRNPKCTGVLPPGSMGFPLIGESLQLLIPSYSFDLHPFIKKRIQRYGPIFRSNVAGRPIVFSADPELNHYILSQERRSVELWYLDAFSNLFVLEGESRTSGATASIHKYIRSLFLTHFGSERLKGKLLPLIEDLIRTNLRSWSSQATIEVKHCASALVCDFTAKLLFGYDAEKSSFKMSEKFERFAESFAAFPFNIPGTAYHRSIENRKKLTTFLERVLRERKSSAEKSEEDILNQTLDDMEKEEFITDEFIIQILFGGLFAIAESIPITITLLFKFLSAHPSVLEELTNEQEKILKNRKGSDSPSITWDDYKSMTFTIQVINETLRMGNIAPGLLRRTIRDVHYKGYTIPASWTIMLLTSASNLNPELYKDPLEFNPWRWKDLDSQTISKSFTPFGGGTRQCAGADFSRVFISIFLHVLVTKYRWTNIKEGKISRSPMLRIRDDIHIKLFEKD</sequence>
<keyword evidence="5 8" id="KW-1133">Transmembrane helix</keyword>
<comment type="caution">
    <text evidence="9">The sequence shown here is derived from an EMBL/GenBank/DDBJ whole genome shotgun (WGS) entry which is preliminary data.</text>
</comment>
<dbReference type="EMBL" id="JARPOI010000001">
    <property type="protein sequence ID" value="KAJ9189555.1"/>
    <property type="molecule type" value="Genomic_DNA"/>
</dbReference>
<feature type="transmembrane region" description="Helical" evidence="8">
    <location>
        <begin position="273"/>
        <end position="297"/>
    </location>
</feature>
<keyword evidence="7" id="KW-0349">Heme</keyword>
<dbReference type="PRINTS" id="PR00385">
    <property type="entry name" value="P450"/>
</dbReference>
<dbReference type="Proteomes" id="UP001174677">
    <property type="component" value="Chromosome 1"/>
</dbReference>
<evidence type="ECO:0000256" key="2">
    <source>
        <dbReference type="ARBA" id="ARBA00010617"/>
    </source>
</evidence>
<evidence type="ECO:0000256" key="5">
    <source>
        <dbReference type="ARBA" id="ARBA00022989"/>
    </source>
</evidence>
<dbReference type="PRINTS" id="PR00463">
    <property type="entry name" value="EP450I"/>
</dbReference>
<gene>
    <name evidence="9" type="ORF">P3X46_000833</name>
</gene>
<dbReference type="InterPro" id="IPR002401">
    <property type="entry name" value="Cyt_P450_E_grp-I"/>
</dbReference>
<comment type="subcellular location">
    <subcellularLocation>
        <location evidence="1">Membrane</location>
        <topology evidence="1">Single-pass membrane protein</topology>
    </subcellularLocation>
</comment>
<comment type="similarity">
    <text evidence="2 7">Belongs to the cytochrome P450 family.</text>
</comment>
<proteinExistence type="inferred from homology"/>
<evidence type="ECO:0000256" key="6">
    <source>
        <dbReference type="ARBA" id="ARBA00023004"/>
    </source>
</evidence>
<keyword evidence="7" id="KW-0503">Monooxygenase</keyword>
<keyword evidence="7" id="KW-0560">Oxidoreductase</keyword>
<reference evidence="9" key="1">
    <citation type="journal article" date="2023" name="Plant Biotechnol. J.">
        <title>Chromosome-level wild Hevea brasiliensis genome provides new tools for genomic-assisted breeding and valuable loci to elevate rubber yield.</title>
        <authorList>
            <person name="Cheng H."/>
            <person name="Song X."/>
            <person name="Hu Y."/>
            <person name="Wu T."/>
            <person name="Yang Q."/>
            <person name="An Z."/>
            <person name="Feng S."/>
            <person name="Deng Z."/>
            <person name="Wu W."/>
            <person name="Zeng X."/>
            <person name="Tu M."/>
            <person name="Wang X."/>
            <person name="Huang H."/>
        </authorList>
    </citation>
    <scope>NUCLEOTIDE SEQUENCE</scope>
    <source>
        <strain evidence="9">MT/VB/25A 57/8</strain>
    </source>
</reference>
<dbReference type="SUPFAM" id="SSF48264">
    <property type="entry name" value="Cytochrome P450"/>
    <property type="match status" value="1"/>
</dbReference>
<dbReference type="Gene3D" id="1.10.630.10">
    <property type="entry name" value="Cytochrome P450"/>
    <property type="match status" value="1"/>
</dbReference>
<evidence type="ECO:0000313" key="9">
    <source>
        <dbReference type="EMBL" id="KAJ9189555.1"/>
    </source>
</evidence>
<protein>
    <recommendedName>
        <fullName evidence="11">Cytochrome P450</fullName>
    </recommendedName>
</protein>
<evidence type="ECO:0008006" key="11">
    <source>
        <dbReference type="Google" id="ProtNLM"/>
    </source>
</evidence>
<dbReference type="PROSITE" id="PS00086">
    <property type="entry name" value="CYTOCHROME_P450"/>
    <property type="match status" value="1"/>
</dbReference>
<evidence type="ECO:0000256" key="7">
    <source>
        <dbReference type="RuleBase" id="RU000461"/>
    </source>
</evidence>
<dbReference type="InterPro" id="IPR001128">
    <property type="entry name" value="Cyt_P450"/>
</dbReference>
<dbReference type="PANTHER" id="PTHR24286">
    <property type="entry name" value="CYTOCHROME P450 26"/>
    <property type="match status" value="1"/>
</dbReference>